<dbReference type="Pfam" id="PF02627">
    <property type="entry name" value="CMD"/>
    <property type="match status" value="1"/>
</dbReference>
<dbReference type="RefSeq" id="WP_345000383.1">
    <property type="nucleotide sequence ID" value="NZ_BAAAXV010000009.1"/>
</dbReference>
<protein>
    <submittedName>
        <fullName evidence="2">Carboxymuconolactone decarboxylase family protein</fullName>
    </submittedName>
</protein>
<keyword evidence="3" id="KW-1185">Reference proteome</keyword>
<comment type="caution">
    <text evidence="2">The sequence shown here is derived from an EMBL/GenBank/DDBJ whole genome shotgun (WGS) entry which is preliminary data.</text>
</comment>
<dbReference type="SUPFAM" id="SSF69118">
    <property type="entry name" value="AhpD-like"/>
    <property type="match status" value="1"/>
</dbReference>
<evidence type="ECO:0000313" key="3">
    <source>
        <dbReference type="Proteomes" id="UP001589532"/>
    </source>
</evidence>
<sequence length="154" mass="16731">MQARMKNPAYVLPDGLTGIQTLLKSVYSAGASQEVLELTALRASQINGCSACVHSHLRNLKKAGESDERIGNVAAWQEAPFYTDAERAALALAEAMTRNMADRSGEAVPDDLWDAVADHYDEKQLSAIILNIAVTNMFNRLNATIKEPAGQNWG</sequence>
<dbReference type="InterPro" id="IPR003779">
    <property type="entry name" value="CMD-like"/>
</dbReference>
<dbReference type="PANTHER" id="PTHR34846:SF7">
    <property type="entry name" value="BLL7811 PROTEIN"/>
    <property type="match status" value="1"/>
</dbReference>
<proteinExistence type="predicted"/>
<evidence type="ECO:0000313" key="2">
    <source>
        <dbReference type="EMBL" id="MFB9631559.1"/>
    </source>
</evidence>
<gene>
    <name evidence="2" type="ORF">ACFFSA_51600</name>
</gene>
<evidence type="ECO:0000259" key="1">
    <source>
        <dbReference type="Pfam" id="PF02627"/>
    </source>
</evidence>
<dbReference type="Proteomes" id="UP001589532">
    <property type="component" value="Unassembled WGS sequence"/>
</dbReference>
<name>A0ABV5SIP4_9ACTN</name>
<organism evidence="2 3">
    <name type="scientific">Nonomuraea helvata</name>
    <dbReference type="NCBI Taxonomy" id="37484"/>
    <lineage>
        <taxon>Bacteria</taxon>
        <taxon>Bacillati</taxon>
        <taxon>Actinomycetota</taxon>
        <taxon>Actinomycetes</taxon>
        <taxon>Streptosporangiales</taxon>
        <taxon>Streptosporangiaceae</taxon>
        <taxon>Nonomuraea</taxon>
    </lineage>
</organism>
<dbReference type="InterPro" id="IPR004675">
    <property type="entry name" value="AhpD_core"/>
</dbReference>
<dbReference type="EMBL" id="JBHMBW010000104">
    <property type="protein sequence ID" value="MFB9631559.1"/>
    <property type="molecule type" value="Genomic_DNA"/>
</dbReference>
<dbReference type="Gene3D" id="1.20.1290.10">
    <property type="entry name" value="AhpD-like"/>
    <property type="match status" value="1"/>
</dbReference>
<dbReference type="NCBIfam" id="TIGR00778">
    <property type="entry name" value="ahpD_dom"/>
    <property type="match status" value="1"/>
</dbReference>
<dbReference type="PANTHER" id="PTHR34846">
    <property type="entry name" value="4-CARBOXYMUCONOLACTONE DECARBOXYLASE FAMILY PROTEIN (AFU_ORTHOLOGUE AFUA_6G11590)"/>
    <property type="match status" value="1"/>
</dbReference>
<reference evidence="2 3" key="1">
    <citation type="submission" date="2024-09" db="EMBL/GenBank/DDBJ databases">
        <authorList>
            <person name="Sun Q."/>
            <person name="Mori K."/>
        </authorList>
    </citation>
    <scope>NUCLEOTIDE SEQUENCE [LARGE SCALE GENOMIC DNA]</scope>
    <source>
        <strain evidence="2 3">JCM 3143</strain>
    </source>
</reference>
<dbReference type="InterPro" id="IPR029032">
    <property type="entry name" value="AhpD-like"/>
</dbReference>
<accession>A0ABV5SIP4</accession>
<feature type="domain" description="Carboxymuconolactone decarboxylase-like" evidence="1">
    <location>
        <begin position="19"/>
        <end position="95"/>
    </location>
</feature>